<comment type="caution">
    <text evidence="2">The sequence shown here is derived from an EMBL/GenBank/DDBJ whole genome shotgun (WGS) entry which is preliminary data.</text>
</comment>
<proteinExistence type="predicted"/>
<accession>A0A392VPE8</accession>
<protein>
    <submittedName>
        <fullName evidence="2">Uncharacterized protein</fullName>
    </submittedName>
</protein>
<dbReference type="EMBL" id="LXQA011240134">
    <property type="protein sequence ID" value="MCI90278.1"/>
    <property type="molecule type" value="Genomic_DNA"/>
</dbReference>
<feature type="region of interest" description="Disordered" evidence="1">
    <location>
        <begin position="1"/>
        <end position="20"/>
    </location>
</feature>
<keyword evidence="3" id="KW-1185">Reference proteome</keyword>
<reference evidence="2 3" key="1">
    <citation type="journal article" date="2018" name="Front. Plant Sci.">
        <title>Red Clover (Trifolium pratense) and Zigzag Clover (T. medium) - A Picture of Genomic Similarities and Differences.</title>
        <authorList>
            <person name="Dluhosova J."/>
            <person name="Istvanek J."/>
            <person name="Nedelnik J."/>
            <person name="Repkova J."/>
        </authorList>
    </citation>
    <scope>NUCLEOTIDE SEQUENCE [LARGE SCALE GENOMIC DNA]</scope>
    <source>
        <strain evidence="3">cv. 10/8</strain>
        <tissue evidence="2">Leaf</tissue>
    </source>
</reference>
<dbReference type="AlphaFoldDB" id="A0A392VPE8"/>
<organism evidence="2 3">
    <name type="scientific">Trifolium medium</name>
    <dbReference type="NCBI Taxonomy" id="97028"/>
    <lineage>
        <taxon>Eukaryota</taxon>
        <taxon>Viridiplantae</taxon>
        <taxon>Streptophyta</taxon>
        <taxon>Embryophyta</taxon>
        <taxon>Tracheophyta</taxon>
        <taxon>Spermatophyta</taxon>
        <taxon>Magnoliopsida</taxon>
        <taxon>eudicotyledons</taxon>
        <taxon>Gunneridae</taxon>
        <taxon>Pentapetalae</taxon>
        <taxon>rosids</taxon>
        <taxon>fabids</taxon>
        <taxon>Fabales</taxon>
        <taxon>Fabaceae</taxon>
        <taxon>Papilionoideae</taxon>
        <taxon>50 kb inversion clade</taxon>
        <taxon>NPAAA clade</taxon>
        <taxon>Hologalegina</taxon>
        <taxon>IRL clade</taxon>
        <taxon>Trifolieae</taxon>
        <taxon>Trifolium</taxon>
    </lineage>
</organism>
<evidence type="ECO:0000313" key="2">
    <source>
        <dbReference type="EMBL" id="MCI90278.1"/>
    </source>
</evidence>
<name>A0A392VPE8_9FABA</name>
<sequence>MVSGFTSTMAPHLSTTAQGVTSNATVMKAQVLN</sequence>
<feature type="non-terminal residue" evidence="2">
    <location>
        <position position="33"/>
    </location>
</feature>
<evidence type="ECO:0000256" key="1">
    <source>
        <dbReference type="SAM" id="MobiDB-lite"/>
    </source>
</evidence>
<dbReference type="Proteomes" id="UP000265520">
    <property type="component" value="Unassembled WGS sequence"/>
</dbReference>
<evidence type="ECO:0000313" key="3">
    <source>
        <dbReference type="Proteomes" id="UP000265520"/>
    </source>
</evidence>